<gene>
    <name evidence="3" type="ORF">ABIC75_002950</name>
</gene>
<evidence type="ECO:0000259" key="2">
    <source>
        <dbReference type="Pfam" id="PF13460"/>
    </source>
</evidence>
<dbReference type="Gene3D" id="3.40.50.720">
    <property type="entry name" value="NAD(P)-binding Rossmann-like Domain"/>
    <property type="match status" value="1"/>
</dbReference>
<keyword evidence="1" id="KW-0521">NADP</keyword>
<dbReference type="InterPro" id="IPR036291">
    <property type="entry name" value="NAD(P)-bd_dom_sf"/>
</dbReference>
<dbReference type="PANTHER" id="PTHR42748:SF3">
    <property type="entry name" value="BLL4366 PROTEIN"/>
    <property type="match status" value="1"/>
</dbReference>
<evidence type="ECO:0000313" key="3">
    <source>
        <dbReference type="EMBL" id="MET3653214.1"/>
    </source>
</evidence>
<protein>
    <submittedName>
        <fullName evidence="3">Uncharacterized protein YbjT (DUF2867 family)</fullName>
    </submittedName>
</protein>
<dbReference type="InterPro" id="IPR016040">
    <property type="entry name" value="NAD(P)-bd_dom"/>
</dbReference>
<evidence type="ECO:0000256" key="1">
    <source>
        <dbReference type="ARBA" id="ARBA00022857"/>
    </source>
</evidence>
<comment type="caution">
    <text evidence="3">The sequence shown here is derived from an EMBL/GenBank/DDBJ whole genome shotgun (WGS) entry which is preliminary data.</text>
</comment>
<dbReference type="Proteomes" id="UP001549184">
    <property type="component" value="Unassembled WGS sequence"/>
</dbReference>
<keyword evidence="4" id="KW-1185">Reference proteome</keyword>
<dbReference type="Pfam" id="PF13460">
    <property type="entry name" value="NAD_binding_10"/>
    <property type="match status" value="1"/>
</dbReference>
<dbReference type="EMBL" id="JBEPMU010000004">
    <property type="protein sequence ID" value="MET3653214.1"/>
    <property type="molecule type" value="Genomic_DNA"/>
</dbReference>
<feature type="domain" description="NAD(P)-binding" evidence="2">
    <location>
        <begin position="7"/>
        <end position="175"/>
    </location>
</feature>
<dbReference type="SUPFAM" id="SSF51735">
    <property type="entry name" value="NAD(P)-binding Rossmann-fold domains"/>
    <property type="match status" value="1"/>
</dbReference>
<proteinExistence type="predicted"/>
<dbReference type="InterPro" id="IPR051164">
    <property type="entry name" value="NmrA-like_oxidored"/>
</dbReference>
<name>A0ABV2JWK7_9GAMM</name>
<reference evidence="3 4" key="1">
    <citation type="submission" date="2024-06" db="EMBL/GenBank/DDBJ databases">
        <title>Sorghum-associated microbial communities from plants grown in Nebraska, USA.</title>
        <authorList>
            <person name="Schachtman D."/>
        </authorList>
    </citation>
    <scope>NUCLEOTIDE SEQUENCE [LARGE SCALE GENOMIC DNA]</scope>
    <source>
        <strain evidence="3 4">1073</strain>
    </source>
</reference>
<dbReference type="PANTHER" id="PTHR42748">
    <property type="entry name" value="NITROGEN METABOLITE REPRESSION PROTEIN NMRA FAMILY MEMBER"/>
    <property type="match status" value="1"/>
</dbReference>
<sequence length="258" mass="26998">MKIVVIGGTGLIGTKVVERLRKHGHEVVPAAPSTGINALTGEGLNEAMAGTDIVVDLANSPSFEEKAVMDFFVTSGRNLGAAEKKAGVKHHVALSVVGTGRPVFAQSAYIRAKMAQEQLIRDGGVPYTIIHSTQFFEFLNGIAGDGSQGQDIRISTGLMQPIASDDVADAVADVALAAPANGIVEIGGPEKAPMAEWVQRFLAAIGDPRKVIADPKAPYFGAVLEPDTLIPGNDARLGKQDFKTWFARSAAAKQGAKA</sequence>
<accession>A0ABV2JWK7</accession>
<evidence type="ECO:0000313" key="4">
    <source>
        <dbReference type="Proteomes" id="UP001549184"/>
    </source>
</evidence>
<dbReference type="RefSeq" id="WP_354014606.1">
    <property type="nucleotide sequence ID" value="NZ_JBEPMU010000004.1"/>
</dbReference>
<organism evidence="3 4">
    <name type="scientific">Dyella japonica</name>
    <dbReference type="NCBI Taxonomy" id="231455"/>
    <lineage>
        <taxon>Bacteria</taxon>
        <taxon>Pseudomonadati</taxon>
        <taxon>Pseudomonadota</taxon>
        <taxon>Gammaproteobacteria</taxon>
        <taxon>Lysobacterales</taxon>
        <taxon>Rhodanobacteraceae</taxon>
        <taxon>Dyella</taxon>
    </lineage>
</organism>